<geneLocation type="plasmid" evidence="1 2">
    <name>unnamed2</name>
</geneLocation>
<evidence type="ECO:0000313" key="2">
    <source>
        <dbReference type="Proteomes" id="UP000092691"/>
    </source>
</evidence>
<reference evidence="1 2" key="1">
    <citation type="submission" date="2016-06" db="EMBL/GenBank/DDBJ databases">
        <title>Microsymbionts genomes from the relict species Vavilovia formosa.</title>
        <authorList>
            <person name="Chirak E."/>
            <person name="Kimeklis A."/>
            <person name="Andronov E."/>
        </authorList>
    </citation>
    <scope>NUCLEOTIDE SEQUENCE [LARGE SCALE GENOMIC DNA]</scope>
    <source>
        <strain evidence="1 2">Vaf10</strain>
        <plasmid evidence="2">Plasmid unnamed2</plasmid>
    </source>
</reference>
<organism evidence="1 2">
    <name type="scientific">Rhizobium leguminosarum</name>
    <dbReference type="NCBI Taxonomy" id="384"/>
    <lineage>
        <taxon>Bacteria</taxon>
        <taxon>Pseudomonadati</taxon>
        <taxon>Pseudomonadota</taxon>
        <taxon>Alphaproteobacteria</taxon>
        <taxon>Hyphomicrobiales</taxon>
        <taxon>Rhizobiaceae</taxon>
        <taxon>Rhizobium/Agrobacterium group</taxon>
        <taxon>Rhizobium</taxon>
    </lineage>
</organism>
<dbReference type="EMBL" id="CP016289">
    <property type="protein sequence ID" value="ANP90584.1"/>
    <property type="molecule type" value="Genomic_DNA"/>
</dbReference>
<dbReference type="AlphaFoldDB" id="A0A1B1CLE4"/>
<proteinExistence type="predicted"/>
<protein>
    <submittedName>
        <fullName evidence="1">Uncharacterized protein</fullName>
    </submittedName>
</protein>
<evidence type="ECO:0000313" key="1">
    <source>
        <dbReference type="EMBL" id="ANP90584.1"/>
    </source>
</evidence>
<sequence length="111" mass="12490">MNWSGESSNDRWAGGCIIGYAAGLADANGKRTMNESFYNSYGSFGSSKASYKNGDNRLEMAGEVECYDRNSKEKYRHILNIKGKNRFEMEVHLTAHGGKESKVRHLIFSRV</sequence>
<accession>A0A1B1CLE4</accession>
<name>A0A1B1CLE4_RHILE</name>
<dbReference type="Proteomes" id="UP000092691">
    <property type="component" value="Plasmid unnamed2"/>
</dbReference>
<gene>
    <name evidence="1" type="ORF">BA011_32265</name>
</gene>
<keyword evidence="1" id="KW-0614">Plasmid</keyword>